<name>A0A3M8LB95_9MICO</name>
<dbReference type="AlphaFoldDB" id="A0A3M8LB95"/>
<keyword evidence="2" id="KW-0472">Membrane</keyword>
<dbReference type="SUPFAM" id="SSF110296">
    <property type="entry name" value="Oligoxyloglucan reducing end-specific cellobiohydrolase"/>
    <property type="match status" value="1"/>
</dbReference>
<dbReference type="Gene3D" id="2.130.10.10">
    <property type="entry name" value="YVTN repeat-like/Quinoprotein amine dehydrogenase"/>
    <property type="match status" value="1"/>
</dbReference>
<keyword evidence="4" id="KW-1185">Reference proteome</keyword>
<keyword evidence="2" id="KW-1133">Transmembrane helix</keyword>
<dbReference type="EMBL" id="RDSR01000009">
    <property type="protein sequence ID" value="RNE62595.1"/>
    <property type="molecule type" value="Genomic_DNA"/>
</dbReference>
<evidence type="ECO:0000256" key="2">
    <source>
        <dbReference type="SAM" id="Phobius"/>
    </source>
</evidence>
<feature type="compositionally biased region" description="Low complexity" evidence="1">
    <location>
        <begin position="51"/>
        <end position="78"/>
    </location>
</feature>
<feature type="region of interest" description="Disordered" evidence="1">
    <location>
        <begin position="50"/>
        <end position="78"/>
    </location>
</feature>
<evidence type="ECO:0008006" key="5">
    <source>
        <dbReference type="Google" id="ProtNLM"/>
    </source>
</evidence>
<sequence>MGAPKRYVPKDRPKRLWILLGVGVFLVVDAVLIAVAMGATHARSEASETLPVASAPAAPASAEPQPAGTVETTPAASPEPAAIVAVPSTRLLAALDGSIAWRATTGACPDASASPELTADGGYSWKTTDATGFTDVTALQRILVTGETRAAMVGLSAEGCEPQFVETYVSGDNYVSYPDELESTWFTTPSTPSTVHSPAGDLSTPCTTVVALAPRDADVAGVLCADGRVFQTTDAAATWSDATPVAGAVDLAATDSGYVVAIVGDPACKGVALRMLPAGDAQDGCYALDADPETLPGNVAVSAADGTLWLWAGDAIARSGDGGVTWE</sequence>
<reference evidence="3 4" key="1">
    <citation type="submission" date="2018-11" db="EMBL/GenBank/DDBJ databases">
        <title>Cryobacterium sp. nov., isolated from rhizosphere soil of lettuce.</title>
        <authorList>
            <person name="Wang Y."/>
        </authorList>
    </citation>
    <scope>NUCLEOTIDE SEQUENCE [LARGE SCALE GENOMIC DNA]</scope>
    <source>
        <strain evidence="3 4">NEAU-85</strain>
    </source>
</reference>
<dbReference type="Proteomes" id="UP000279859">
    <property type="component" value="Unassembled WGS sequence"/>
</dbReference>
<accession>A0A3M8LB95</accession>
<feature type="transmembrane region" description="Helical" evidence="2">
    <location>
        <begin position="16"/>
        <end position="39"/>
    </location>
</feature>
<evidence type="ECO:0000256" key="1">
    <source>
        <dbReference type="SAM" id="MobiDB-lite"/>
    </source>
</evidence>
<keyword evidence="2" id="KW-0812">Transmembrane</keyword>
<comment type="caution">
    <text evidence="3">The sequence shown here is derived from an EMBL/GenBank/DDBJ whole genome shotgun (WGS) entry which is preliminary data.</text>
</comment>
<organism evidence="3 4">
    <name type="scientific">Cryobacterium tepidiphilum</name>
    <dbReference type="NCBI Taxonomy" id="2486026"/>
    <lineage>
        <taxon>Bacteria</taxon>
        <taxon>Bacillati</taxon>
        <taxon>Actinomycetota</taxon>
        <taxon>Actinomycetes</taxon>
        <taxon>Micrococcales</taxon>
        <taxon>Microbacteriaceae</taxon>
        <taxon>Cryobacterium</taxon>
    </lineage>
</organism>
<protein>
    <recommendedName>
        <fullName evidence="5">Exo-alpha-sialidase</fullName>
    </recommendedName>
</protein>
<evidence type="ECO:0000313" key="3">
    <source>
        <dbReference type="EMBL" id="RNE62595.1"/>
    </source>
</evidence>
<evidence type="ECO:0000313" key="4">
    <source>
        <dbReference type="Proteomes" id="UP000279859"/>
    </source>
</evidence>
<dbReference type="OrthoDB" id="3821622at2"/>
<dbReference type="RefSeq" id="WP_123045612.1">
    <property type="nucleotide sequence ID" value="NZ_RDSR01000009.1"/>
</dbReference>
<proteinExistence type="predicted"/>
<dbReference type="InterPro" id="IPR015943">
    <property type="entry name" value="WD40/YVTN_repeat-like_dom_sf"/>
</dbReference>
<gene>
    <name evidence="3" type="ORF">EEJ31_07110</name>
</gene>